<evidence type="ECO:0000256" key="28">
    <source>
        <dbReference type="SAM" id="MobiDB-lite"/>
    </source>
</evidence>
<keyword evidence="6" id="KW-0597">Phosphoprotein</keyword>
<feature type="compositionally biased region" description="Polar residues" evidence="28">
    <location>
        <begin position="223"/>
        <end position="234"/>
    </location>
</feature>
<dbReference type="PROSITE" id="PS00138">
    <property type="entry name" value="SUBTILASE_SER"/>
    <property type="match status" value="1"/>
</dbReference>
<dbReference type="PROSITE" id="PS00137">
    <property type="entry name" value="SUBTILASE_HIS"/>
    <property type="match status" value="1"/>
</dbReference>
<dbReference type="Gene3D" id="3.40.50.200">
    <property type="entry name" value="Peptidase S8/S53 domain"/>
    <property type="match status" value="1"/>
</dbReference>
<dbReference type="PRINTS" id="PR00723">
    <property type="entry name" value="SUBTILISIN"/>
</dbReference>
<evidence type="ECO:0000256" key="19">
    <source>
        <dbReference type="ARBA" id="ARBA00023145"/>
    </source>
</evidence>
<evidence type="ECO:0000256" key="22">
    <source>
        <dbReference type="ARBA" id="ARBA00023221"/>
    </source>
</evidence>
<feature type="domain" description="MBTPS1 third" evidence="33">
    <location>
        <begin position="693"/>
        <end position="822"/>
    </location>
</feature>
<dbReference type="GO" id="GO:0006508">
    <property type="term" value="P:proteolysis"/>
    <property type="evidence" value="ECO:0007669"/>
    <property type="project" value="UniProtKB-KW"/>
</dbReference>
<keyword evidence="5" id="KW-0153">Cholesterol metabolism</keyword>
<keyword evidence="22" id="KW-0753">Steroid metabolism</keyword>
<comment type="cofactor">
    <cofactor evidence="1">
        <name>Ca(2+)</name>
        <dbReference type="ChEBI" id="CHEBI:29108"/>
    </cofactor>
</comment>
<evidence type="ECO:0000256" key="15">
    <source>
        <dbReference type="ARBA" id="ARBA00022989"/>
    </source>
</evidence>
<evidence type="ECO:0000256" key="3">
    <source>
        <dbReference type="ARBA" id="ARBA00004194"/>
    </source>
</evidence>
<keyword evidence="9" id="KW-0732">Signal</keyword>
<keyword evidence="19" id="KW-0865">Zymogen</keyword>
<feature type="region of interest" description="Disordered" evidence="28">
    <location>
        <begin position="215"/>
        <end position="238"/>
    </location>
</feature>
<evidence type="ECO:0000313" key="35">
    <source>
        <dbReference type="RefSeq" id="XP_018023551.2"/>
    </source>
</evidence>
<dbReference type="OMA" id="KDEREWH"/>
<dbReference type="InterPro" id="IPR055143">
    <property type="entry name" value="MBTP1_N"/>
</dbReference>
<feature type="domain" description="Membrane-bound transcription factor site-1 protease-like N-terminal" evidence="31">
    <location>
        <begin position="94"/>
        <end position="175"/>
    </location>
</feature>
<keyword evidence="10 27" id="KW-0378">Hydrolase</keyword>
<keyword evidence="13 27" id="KW-0720">Serine protease</keyword>
<comment type="catalytic activity">
    <reaction evidence="23">
        <text>Processes precursors containing basic and hydrophobic/aliphatic residues at P4 and P2, respectively, with a relatively relaxed acceptance of amino acids at P1 and P3.</text>
        <dbReference type="EC" id="3.4.21.112"/>
    </reaction>
</comment>
<evidence type="ECO:0000256" key="14">
    <source>
        <dbReference type="ARBA" id="ARBA00022837"/>
    </source>
</evidence>
<evidence type="ECO:0000256" key="7">
    <source>
        <dbReference type="ARBA" id="ARBA00022670"/>
    </source>
</evidence>
<feature type="transmembrane region" description="Helical" evidence="29">
    <location>
        <begin position="1462"/>
        <end position="1480"/>
    </location>
</feature>
<dbReference type="EC" id="3.4.21.112" evidence="24"/>
<dbReference type="OrthoDB" id="1740355at2759"/>
<feature type="compositionally biased region" description="Low complexity" evidence="28">
    <location>
        <begin position="53"/>
        <end position="63"/>
    </location>
</feature>
<feature type="region of interest" description="Disordered" evidence="28">
    <location>
        <begin position="1"/>
        <end position="76"/>
    </location>
</feature>
<keyword evidence="34" id="KW-1185">Reference proteome</keyword>
<evidence type="ECO:0000256" key="9">
    <source>
        <dbReference type="ARBA" id="ARBA00022729"/>
    </source>
</evidence>
<dbReference type="GO" id="GO:0005789">
    <property type="term" value="C:endoplasmic reticulum membrane"/>
    <property type="evidence" value="ECO:0007669"/>
    <property type="project" value="UniProtKB-SubCell"/>
</dbReference>
<feature type="active site" description="Charge relay system" evidence="27">
    <location>
        <position position="424"/>
    </location>
</feature>
<dbReference type="InterPro" id="IPR050131">
    <property type="entry name" value="Peptidase_S8_subtilisin-like"/>
</dbReference>
<dbReference type="KEGG" id="hazt:108679444"/>
<evidence type="ECO:0000256" key="24">
    <source>
        <dbReference type="ARBA" id="ARBA00066596"/>
    </source>
</evidence>
<keyword evidence="20" id="KW-1207">Sterol metabolism</keyword>
<evidence type="ECO:0000256" key="10">
    <source>
        <dbReference type="ARBA" id="ARBA00022801"/>
    </source>
</evidence>
<evidence type="ECO:0000256" key="12">
    <source>
        <dbReference type="ARBA" id="ARBA00022824"/>
    </source>
</evidence>
<gene>
    <name evidence="35" type="primary">LOC108679444</name>
</gene>
<evidence type="ECO:0000259" key="32">
    <source>
        <dbReference type="Pfam" id="PF23090"/>
    </source>
</evidence>
<evidence type="ECO:0000256" key="5">
    <source>
        <dbReference type="ARBA" id="ARBA00022548"/>
    </source>
</evidence>
<feature type="domain" description="MBTPS1 fourth" evidence="32">
    <location>
        <begin position="823"/>
        <end position="1043"/>
    </location>
</feature>
<evidence type="ECO:0000259" key="33">
    <source>
        <dbReference type="Pfam" id="PF23094"/>
    </source>
</evidence>
<evidence type="ECO:0000256" key="16">
    <source>
        <dbReference type="ARBA" id="ARBA00023034"/>
    </source>
</evidence>
<dbReference type="InterPro" id="IPR057060">
    <property type="entry name" value="MBTPS1_3rd"/>
</dbReference>
<feature type="active site" description="Charge relay system" evidence="27">
    <location>
        <position position="621"/>
    </location>
</feature>
<dbReference type="FunFam" id="3.40.50.200:FF:000008">
    <property type="entry name" value="Membrane-bound transcription factor site-1 protease preproprotein"/>
    <property type="match status" value="1"/>
</dbReference>
<comment type="subcellular location">
    <subcellularLocation>
        <location evidence="2">Endoplasmic reticulum membrane</location>
        <topology evidence="2">Single-pass type I membrane protein</topology>
    </subcellularLocation>
    <subcellularLocation>
        <location evidence="3">Golgi apparatus membrane</location>
        <topology evidence="3">Single-pass membrane protein</topology>
    </subcellularLocation>
</comment>
<keyword evidence="21" id="KW-0325">Glycoprotein</keyword>
<proteinExistence type="inferred from homology"/>
<keyword evidence="12" id="KW-0256">Endoplasmic reticulum</keyword>
<organism evidence="34 35">
    <name type="scientific">Hyalella azteca</name>
    <name type="common">Amphipod</name>
    <dbReference type="NCBI Taxonomy" id="294128"/>
    <lineage>
        <taxon>Eukaryota</taxon>
        <taxon>Metazoa</taxon>
        <taxon>Ecdysozoa</taxon>
        <taxon>Arthropoda</taxon>
        <taxon>Crustacea</taxon>
        <taxon>Multicrustacea</taxon>
        <taxon>Malacostraca</taxon>
        <taxon>Eumalacostraca</taxon>
        <taxon>Peracarida</taxon>
        <taxon>Amphipoda</taxon>
        <taxon>Senticaudata</taxon>
        <taxon>Talitrida</taxon>
        <taxon>Talitroidea</taxon>
        <taxon>Hyalellidae</taxon>
        <taxon>Hyalella</taxon>
    </lineage>
</organism>
<dbReference type="GO" id="GO:0000139">
    <property type="term" value="C:Golgi membrane"/>
    <property type="evidence" value="ECO:0007669"/>
    <property type="project" value="UniProtKB-SubCell"/>
</dbReference>
<evidence type="ECO:0000259" key="30">
    <source>
        <dbReference type="Pfam" id="PF00082"/>
    </source>
</evidence>
<evidence type="ECO:0000256" key="6">
    <source>
        <dbReference type="ARBA" id="ARBA00022553"/>
    </source>
</evidence>
<dbReference type="Pfam" id="PF00082">
    <property type="entry name" value="Peptidase_S8"/>
    <property type="match status" value="1"/>
</dbReference>
<keyword evidence="15 29" id="KW-1133">Transmembrane helix</keyword>
<feature type="domain" description="Peptidase S8/S53" evidence="30">
    <location>
        <begin position="415"/>
        <end position="672"/>
    </location>
</feature>
<dbReference type="RefSeq" id="XP_018023551.2">
    <property type="nucleotide sequence ID" value="XM_018168062.2"/>
</dbReference>
<dbReference type="PANTHER" id="PTHR43806">
    <property type="entry name" value="PEPTIDASE S8"/>
    <property type="match status" value="1"/>
</dbReference>
<keyword evidence="18 29" id="KW-0472">Membrane</keyword>
<evidence type="ECO:0000256" key="4">
    <source>
        <dbReference type="ARBA" id="ARBA00011073"/>
    </source>
</evidence>
<feature type="compositionally biased region" description="Basic and acidic residues" evidence="28">
    <location>
        <begin position="1205"/>
        <end position="1215"/>
    </location>
</feature>
<evidence type="ECO:0000256" key="17">
    <source>
        <dbReference type="ARBA" id="ARBA00023098"/>
    </source>
</evidence>
<evidence type="ECO:0000256" key="2">
    <source>
        <dbReference type="ARBA" id="ARBA00004115"/>
    </source>
</evidence>
<dbReference type="InterPro" id="IPR036852">
    <property type="entry name" value="Peptidase_S8/S53_dom_sf"/>
</dbReference>
<dbReference type="InterPro" id="IPR022398">
    <property type="entry name" value="Peptidase_S8_His-AS"/>
</dbReference>
<keyword evidence="7 27" id="KW-0645">Protease</keyword>
<dbReference type="PANTHER" id="PTHR43806:SF7">
    <property type="entry name" value="MEMBRANE-BOUND TRANSCRIPTION FACTOR SITE-1 PROTEASE"/>
    <property type="match status" value="1"/>
</dbReference>
<evidence type="ECO:0000256" key="11">
    <source>
        <dbReference type="ARBA" id="ARBA00022813"/>
    </source>
</evidence>
<dbReference type="Proteomes" id="UP000694843">
    <property type="component" value="Unplaced"/>
</dbReference>
<evidence type="ECO:0000256" key="26">
    <source>
        <dbReference type="ARBA" id="ARBA00081324"/>
    </source>
</evidence>
<evidence type="ECO:0000256" key="8">
    <source>
        <dbReference type="ARBA" id="ARBA00022692"/>
    </source>
</evidence>
<dbReference type="Pfam" id="PF23090">
    <property type="entry name" value="MBTPS1_4th"/>
    <property type="match status" value="2"/>
</dbReference>
<reference evidence="35" key="1">
    <citation type="submission" date="2025-08" db="UniProtKB">
        <authorList>
            <consortium name="RefSeq"/>
        </authorList>
    </citation>
    <scope>IDENTIFICATION</scope>
    <source>
        <tissue evidence="35">Whole organism</tissue>
    </source>
</reference>
<dbReference type="InterPro" id="IPR057032">
    <property type="entry name" value="MBTPS1_4th"/>
</dbReference>
<evidence type="ECO:0000256" key="13">
    <source>
        <dbReference type="ARBA" id="ARBA00022825"/>
    </source>
</evidence>
<dbReference type="GO" id="GO:0004252">
    <property type="term" value="F:serine-type endopeptidase activity"/>
    <property type="evidence" value="ECO:0007669"/>
    <property type="project" value="UniProtKB-UniRule"/>
</dbReference>
<feature type="region of interest" description="Disordered" evidence="28">
    <location>
        <begin position="1205"/>
        <end position="1229"/>
    </location>
</feature>
<accession>A0A8B7PE32</accession>
<keyword evidence="14" id="KW-0106">Calcium</keyword>
<evidence type="ECO:0000256" key="29">
    <source>
        <dbReference type="SAM" id="Phobius"/>
    </source>
</evidence>
<evidence type="ECO:0000256" key="23">
    <source>
        <dbReference type="ARBA" id="ARBA00050826"/>
    </source>
</evidence>
<comment type="similarity">
    <text evidence="4 27">Belongs to the peptidase S8 family.</text>
</comment>
<dbReference type="GO" id="GO:0008203">
    <property type="term" value="P:cholesterol metabolic process"/>
    <property type="evidence" value="ECO:0007669"/>
    <property type="project" value="UniProtKB-KW"/>
</dbReference>
<evidence type="ECO:0000256" key="25">
    <source>
        <dbReference type="ARBA" id="ARBA00067283"/>
    </source>
</evidence>
<dbReference type="Pfam" id="PF23094">
    <property type="entry name" value="MBTPS1_3rd"/>
    <property type="match status" value="1"/>
</dbReference>
<evidence type="ECO:0000256" key="18">
    <source>
        <dbReference type="ARBA" id="ARBA00023136"/>
    </source>
</evidence>
<sequence>MPMRRTLWMQPDDIEPSEIVVDEISQPMKSYDDKHDSDSTDYLDGSIQDQGAPSSIPSDSPSSKQANGKLRKHSAFCNSSEPPLQVKISYSSSIVENEYIVGFSGYYQAEARHRFIEAALADSGVQRWTVLPRDNPAADYPSDFDVIQLEEHHHAMPGLNSLKDHPAVKRVTPQRMVVRHLTYFDEAGNAVQDFDPLQSNEASNHFNDMDVQIEPRKDMPHDSNGSYFGNSSTPLELEKNSKDDDLEIFSVDSLYNLKDNDASPDLDEEFLGKDDMESTSYVESKSSEYYKSVLGVEDDAIVQPLHNKLHTLNHKKTDGNVAHEPIKEDSMDDRTKIKEDYDEPEASFDPLVANDFDKEEIWPGSRPFHRSSLTLGNAFWQSTGRHSSRRLLRAVPRQITSILQAEELWQRDITGTGIKVAIFDTGLNKNHPHFRKIRERTNWTNERTLDDGLGHGTFVAGVVASTHKACLGLAPDAELHVYRVFTNTQVSYTSWFLDAFNYAILKKVDVLNLSIGGPDFMDHPFVDKVWELTANRVIMVSAIGNDGPLYGTLNNPADQMDVIGVGGINFEDQIARFSSRGMTTWELPYGYGRVKPDLVTYGSNVYGSSSDGRCRQLSGTSVASPVVAGAVALLASGVLHRGNLINPASMKQALMASARRLPGVTMFEQGHGKLDLVRAYQVLAKYRPQASLSPSYIDLTECQYMWPYCTQPLYYSAAPTIVNVTVLNGMGVSGRIVRGPVWHPYTPQNGELLTVGFTHSEVLWPWSGWLAVWIWVKEGAQDFEGVATGHISVTVESPPEEGETEPRVSQVRLPLKARIIPTPPRHKRILWDQFHNLRYPPGYFPRDNLRMKSDPLDWNADHIHTNFKDMYEHLRHSGYFVEVLGHPFTCFDASKYGTLLIVDAEEEYFPEEITKLRNDVAEGLSVVVFADWYNVSVMRKVKFYDENTKQLWMPVTGGSNVPALNQLLDSWGIAFSDAVLEGDFSLADRGVHYATGTSIARFPSEGHVVRAHSLSDLGNEMLEGEARVEMDVPILGLLQTKSSALSRTDSVEDLVPDSAKAFIATSNLFPLPDAAIENKGVFLKENLSKNHYREDAVRTSGAMNGEKDEREWHLVDKEDVIQKFDASGTKKSRLAETDHDEGRTKILKSITDAGSVMINKDDSERNLATEVDSLDVFHHNHNLDVNNLDEADEDDTAREQHVLDPPFDRIHDSHRNSNKNNNNQSSDEPHAQINFLHRNNGIHTQDPNVDADEANAFHKSLLSLQNPSAQDNEIRTMLNKNDDKKHANSKAGSSGESGRVVVYGDSNCLDNSHLQKDCFWLLSAILEFSMTGHLPGTFSGGSGSKEAIFTEELPKRMEQSTLHRHSKVLELSIGLEQTRPLPSCPSLTPSTPVPLNTSSKSANIHVGLKLLSQPEVLSAVLPVELQPPLPPHLQQHDHLAQKELDSSWLATLPGSVSGQDRLLYSVVVVVSVVVLLLWWCRGHHRSKRRCKKIRTYFRSTVGSWFTTV</sequence>
<feature type="active site" description="Charge relay system" evidence="27">
    <location>
        <position position="455"/>
    </location>
</feature>
<keyword evidence="17" id="KW-0443">Lipid metabolism</keyword>
<dbReference type="InterPro" id="IPR015500">
    <property type="entry name" value="Peptidase_S8_subtilisin-rel"/>
</dbReference>
<dbReference type="InterPro" id="IPR023828">
    <property type="entry name" value="Peptidase_S8_Ser-AS"/>
</dbReference>
<evidence type="ECO:0000256" key="27">
    <source>
        <dbReference type="PROSITE-ProRule" id="PRU01240"/>
    </source>
</evidence>
<keyword evidence="11" id="KW-0068">Autocatalytic cleavage</keyword>
<dbReference type="PROSITE" id="PS51892">
    <property type="entry name" value="SUBTILASE"/>
    <property type="match status" value="1"/>
</dbReference>
<evidence type="ECO:0000259" key="31">
    <source>
        <dbReference type="Pfam" id="PF23001"/>
    </source>
</evidence>
<dbReference type="InterPro" id="IPR034185">
    <property type="entry name" value="Site-1_peptidase_cat_dom"/>
</dbReference>
<feature type="domain" description="MBTPS1 fourth" evidence="32">
    <location>
        <begin position="1267"/>
        <end position="1333"/>
    </location>
</feature>
<evidence type="ECO:0000256" key="1">
    <source>
        <dbReference type="ARBA" id="ARBA00001913"/>
    </source>
</evidence>
<protein>
    <recommendedName>
        <fullName evidence="25">Membrane-bound transcription factor site-1 protease</fullName>
        <ecNumber evidence="24">3.4.21.112</ecNumber>
    </recommendedName>
    <alternativeName>
        <fullName evidence="26">Endopeptidase S1P</fullName>
    </alternativeName>
</protein>
<keyword evidence="16" id="KW-0333">Golgi apparatus</keyword>
<dbReference type="CDD" id="cd07479">
    <property type="entry name" value="Peptidases_S8_SKI-1_like"/>
    <property type="match status" value="1"/>
</dbReference>
<dbReference type="GeneID" id="108679444"/>
<keyword evidence="8 29" id="KW-0812">Transmembrane</keyword>
<dbReference type="CTD" id="40399"/>
<dbReference type="InterPro" id="IPR000209">
    <property type="entry name" value="Peptidase_S8/S53_dom"/>
</dbReference>
<evidence type="ECO:0000313" key="34">
    <source>
        <dbReference type="Proteomes" id="UP000694843"/>
    </source>
</evidence>
<dbReference type="SUPFAM" id="SSF52743">
    <property type="entry name" value="Subtilisin-like"/>
    <property type="match status" value="1"/>
</dbReference>
<evidence type="ECO:0000256" key="21">
    <source>
        <dbReference type="ARBA" id="ARBA00023180"/>
    </source>
</evidence>
<name>A0A8B7PE32_HYAAZ</name>
<dbReference type="Pfam" id="PF23001">
    <property type="entry name" value="MBTP1_N"/>
    <property type="match status" value="1"/>
</dbReference>
<evidence type="ECO:0000256" key="20">
    <source>
        <dbReference type="ARBA" id="ARBA00023166"/>
    </source>
</evidence>